<organism evidence="3 4">
    <name type="scientific">Acinetobacter variabilis</name>
    <dbReference type="NCBI Taxonomy" id="70346"/>
    <lineage>
        <taxon>Bacteria</taxon>
        <taxon>Pseudomonadati</taxon>
        <taxon>Pseudomonadota</taxon>
        <taxon>Gammaproteobacteria</taxon>
        <taxon>Moraxellales</taxon>
        <taxon>Moraxellaceae</taxon>
        <taxon>Acinetobacter</taxon>
    </lineage>
</organism>
<feature type="chain" id="PRO_5032614581" evidence="1">
    <location>
        <begin position="21"/>
        <end position="149"/>
    </location>
</feature>
<dbReference type="PANTHER" id="PTHR36919">
    <property type="entry name" value="BLR1215 PROTEIN"/>
    <property type="match status" value="1"/>
</dbReference>
<evidence type="ECO:0000256" key="1">
    <source>
        <dbReference type="SAM" id="SignalP"/>
    </source>
</evidence>
<dbReference type="Gene3D" id="2.40.128.520">
    <property type="match status" value="1"/>
</dbReference>
<gene>
    <name evidence="3" type="ORF">IAQ69_01360</name>
</gene>
<evidence type="ECO:0000313" key="4">
    <source>
        <dbReference type="Proteomes" id="UP000596079"/>
    </source>
</evidence>
<feature type="signal peptide" evidence="1">
    <location>
        <begin position="1"/>
        <end position="20"/>
    </location>
</feature>
<proteinExistence type="predicted"/>
<dbReference type="AlphaFoldDB" id="A0A7T7WJM6"/>
<dbReference type="Proteomes" id="UP000596079">
    <property type="component" value="Chromosome"/>
</dbReference>
<feature type="domain" description="DUF2147" evidence="2">
    <location>
        <begin position="25"/>
        <end position="146"/>
    </location>
</feature>
<dbReference type="RefSeq" id="WP_180052873.1">
    <property type="nucleotide sequence ID" value="NZ_CP060811.1"/>
</dbReference>
<accession>A0A7T7WJM6</accession>
<evidence type="ECO:0000259" key="2">
    <source>
        <dbReference type="Pfam" id="PF09917"/>
    </source>
</evidence>
<keyword evidence="1" id="KW-0732">Signal</keyword>
<dbReference type="Pfam" id="PF09917">
    <property type="entry name" value="DUF2147"/>
    <property type="match status" value="1"/>
</dbReference>
<reference evidence="3 4" key="1">
    <citation type="submission" date="2020-08" db="EMBL/GenBank/DDBJ databases">
        <title>Emergence of ISAba1-mediated novel tet(X) in Acinetobacter variabilis from a chicken farm.</title>
        <authorList>
            <person name="Peng K."/>
            <person name="Li R."/>
        </authorList>
    </citation>
    <scope>NUCLEOTIDE SEQUENCE [LARGE SCALE GENOMIC DNA]</scope>
    <source>
        <strain evidence="3 4">XM9F202-2</strain>
    </source>
</reference>
<protein>
    <submittedName>
        <fullName evidence="3">DUF2147 domain-containing protein</fullName>
    </submittedName>
</protein>
<sequence>MKFRYLMGVMLCAAQSFSYAAEITGTWKAIDDKTGYARADVEISKLNNGTYQGKVVRIHAIPNRPAHTHCSKCKGALKDVPILGLSVLSGLKPNPEKKNEFVNGSILDPLTGNVYKSKATLNSRGNVLTLRGYVGTPMLGRTVSWVKVE</sequence>
<dbReference type="InterPro" id="IPR019223">
    <property type="entry name" value="DUF2147"/>
</dbReference>
<dbReference type="EMBL" id="CP060811">
    <property type="protein sequence ID" value="QQN88366.1"/>
    <property type="molecule type" value="Genomic_DNA"/>
</dbReference>
<name>A0A7T7WJM6_9GAMM</name>
<evidence type="ECO:0000313" key="3">
    <source>
        <dbReference type="EMBL" id="QQN88366.1"/>
    </source>
</evidence>
<dbReference type="PANTHER" id="PTHR36919:SF3">
    <property type="entry name" value="BLL5882 PROTEIN"/>
    <property type="match status" value="1"/>
</dbReference>